<reference evidence="2" key="2">
    <citation type="submission" date="2022-10" db="EMBL/GenBank/DDBJ databases">
        <authorList>
            <consortium name="ENA_rothamsted_submissions"/>
            <consortium name="culmorum"/>
            <person name="King R."/>
        </authorList>
    </citation>
    <scope>NUCLEOTIDE SEQUENCE</scope>
</reference>
<organism evidence="2 3">
    <name type="scientific">Phaedon cochleariae</name>
    <name type="common">Mustard beetle</name>
    <dbReference type="NCBI Taxonomy" id="80249"/>
    <lineage>
        <taxon>Eukaryota</taxon>
        <taxon>Metazoa</taxon>
        <taxon>Ecdysozoa</taxon>
        <taxon>Arthropoda</taxon>
        <taxon>Hexapoda</taxon>
        <taxon>Insecta</taxon>
        <taxon>Pterygota</taxon>
        <taxon>Neoptera</taxon>
        <taxon>Endopterygota</taxon>
        <taxon>Coleoptera</taxon>
        <taxon>Polyphaga</taxon>
        <taxon>Cucujiformia</taxon>
        <taxon>Chrysomeloidea</taxon>
        <taxon>Chrysomelidae</taxon>
        <taxon>Chrysomelinae</taxon>
        <taxon>Chrysomelini</taxon>
        <taxon>Phaedon</taxon>
    </lineage>
</organism>
<dbReference type="AlphaFoldDB" id="A0A9P0DSZ3"/>
<gene>
    <name evidence="2" type="ORF">PHAECO_LOCUS7403</name>
</gene>
<dbReference type="InterPro" id="IPR023577">
    <property type="entry name" value="CYTH_domain"/>
</dbReference>
<dbReference type="PANTHER" id="PTHR21028:SF2">
    <property type="entry name" value="CYTH DOMAIN-CONTAINING PROTEIN"/>
    <property type="match status" value="1"/>
</dbReference>
<dbReference type="Pfam" id="PF01928">
    <property type="entry name" value="CYTH"/>
    <property type="match status" value="1"/>
</dbReference>
<keyword evidence="3" id="KW-1185">Reference proteome</keyword>
<dbReference type="NCBIfam" id="TIGR00318">
    <property type="entry name" value="cyaB"/>
    <property type="match status" value="1"/>
</dbReference>
<dbReference type="SMART" id="SM01118">
    <property type="entry name" value="CYTH"/>
    <property type="match status" value="1"/>
</dbReference>
<dbReference type="EMBL" id="OU896709">
    <property type="protein sequence ID" value="CAH1159766.1"/>
    <property type="molecule type" value="Genomic_DNA"/>
</dbReference>
<protein>
    <recommendedName>
        <fullName evidence="1">CYTH domain-containing protein</fullName>
    </recommendedName>
</protein>
<dbReference type="Proteomes" id="UP001153737">
    <property type="component" value="Chromosome 3"/>
</dbReference>
<evidence type="ECO:0000313" key="2">
    <source>
        <dbReference type="EMBL" id="CAH1159766.1"/>
    </source>
</evidence>
<dbReference type="InterPro" id="IPR008173">
    <property type="entry name" value="Adenylyl_cyclase_CyaB"/>
</dbReference>
<dbReference type="GO" id="GO:0016462">
    <property type="term" value="F:pyrophosphatase activity"/>
    <property type="evidence" value="ECO:0007669"/>
    <property type="project" value="UniProtKB-ARBA"/>
</dbReference>
<evidence type="ECO:0000313" key="3">
    <source>
        <dbReference type="Proteomes" id="UP001153737"/>
    </source>
</evidence>
<evidence type="ECO:0000259" key="1">
    <source>
        <dbReference type="PROSITE" id="PS51707"/>
    </source>
</evidence>
<dbReference type="InterPro" id="IPR033469">
    <property type="entry name" value="CYTH-like_dom_sf"/>
</dbReference>
<dbReference type="SUPFAM" id="SSF55154">
    <property type="entry name" value="CYTH-like phosphatases"/>
    <property type="match status" value="1"/>
</dbReference>
<name>A0A9P0DSZ3_PHACE</name>
<dbReference type="PROSITE" id="PS51707">
    <property type="entry name" value="CYTH"/>
    <property type="match status" value="1"/>
</dbReference>
<reference evidence="2" key="1">
    <citation type="submission" date="2022-01" db="EMBL/GenBank/DDBJ databases">
        <authorList>
            <person name="King R."/>
        </authorList>
    </citation>
    <scope>NUCLEOTIDE SEQUENCE</scope>
</reference>
<feature type="domain" description="CYTH" evidence="1">
    <location>
        <begin position="1"/>
        <end position="170"/>
    </location>
</feature>
<dbReference type="OrthoDB" id="6159137at2759"/>
<accession>A0A9P0DSZ3</accession>
<proteinExistence type="predicted"/>
<dbReference type="CDD" id="cd07890">
    <property type="entry name" value="CYTH-like_AC_IV-like"/>
    <property type="match status" value="1"/>
</dbReference>
<sequence length="171" mass="19577">MRNIEIKAKVRDLTKLMDKVRSLEPQKCEIIKQEDTFFNTSNGRLKLRKFENGTGELIFYNRPDTEGPKMCSYEKSDVSTENFNSLHSVLERSLGAKTTVKKTRQLFIVDQTRVHVDSVDKLGNFMELEVVLNDNQTPEDGEQIAFNLMTKLGVEKEDLISGAYADLLNKI</sequence>
<dbReference type="Gene3D" id="2.40.320.10">
    <property type="entry name" value="Hypothetical Protein Pfu-838710-001"/>
    <property type="match status" value="1"/>
</dbReference>
<dbReference type="PANTHER" id="PTHR21028">
    <property type="entry name" value="SI:CH211-156B7.4"/>
    <property type="match status" value="1"/>
</dbReference>